<dbReference type="SUPFAM" id="SSF54160">
    <property type="entry name" value="Chromo domain-like"/>
    <property type="match status" value="1"/>
</dbReference>
<sequence length="761" mass="82598">PGRRRARGGFLQAAPGRAVARRSHTAAGSPGRGGRGARAASVPPGRAARPSLLPALVPPPPPPPLPVTPAPPPPPPALILRIGSPQACHSAKTQFTQHTTHTHTHARAHTRTLAPLAHTHGGRERADAHSRRAKFRSLAWLLGTFTRYGDAGARAGPSPRAGGGRRGPGRGRGRAQAGVAEPVAAAAAAGGWRGPGAPPARRPPSRGARARSLFLFLSRTHSLTPSTLRPWRGRRKPGGAGAGEVAVPGRCFSPDEPPRVQKVQVERIVDKRKNKKGKWEYLIRWKGYGSTEDTWEPEHHLLHCEEFIDEFNGLHLAKDKRLKSGKQPGASKLLRDGRGPSVEKLPHRPSDAGKSKGTSHKRKRVNPSLSKPKKGYSAKPPASGDRAAKTVSYRTTPSGLQIMPLKKAQNGMENGDAGSEKDERPFGDGSHQPDLDLNDVGEQDLGDCDGSPAVLAENGLGSALTNGGLNLHSPVKRKLEAEKDYVFDKRLRYSVRQNESNCRFRDIVVRKEEGFTHILLSSQTSDNNALTPEIMKEVRRALCNAATDDSKLLLLSAVGSVFCSGLDYSYLIGRLSSDRRKESTRIAEAIRDFVKAFIQFKKPIVVAINGPALGLGASILPLCDIVWASEKAWFQTPYATIRLTPAGCSSYTFPQILGVALANEMLFCGRKLTAQEACSRGLVSQVFWPTTFSQEVMLRVKEMASCSAVVLEESKCLVRSFLRSVLEDVNEKECIMLKQLWSSSKGLDSLFSYLQDKIYEV</sequence>
<dbReference type="PANTHER" id="PTHR43684">
    <property type="match status" value="1"/>
</dbReference>
<dbReference type="FunFam" id="3.90.226.10:FF:000012">
    <property type="entry name" value="Chromodomain Y-like protein 2"/>
    <property type="match status" value="1"/>
</dbReference>
<dbReference type="Gene3D" id="1.10.12.10">
    <property type="entry name" value="Lyase 2-enoyl-coa Hydratase, Chain A, domain 2"/>
    <property type="match status" value="1"/>
</dbReference>
<comment type="subcellular location">
    <subcellularLocation>
        <location evidence="1">Nucleus</location>
    </subcellularLocation>
</comment>
<dbReference type="GeneTree" id="ENSGT00940000159646"/>
<feature type="region of interest" description="Disordered" evidence="5">
    <location>
        <begin position="320"/>
        <end position="452"/>
    </location>
</feature>
<dbReference type="SUPFAM" id="SSF52096">
    <property type="entry name" value="ClpP/crotonase"/>
    <property type="match status" value="1"/>
</dbReference>
<dbReference type="PANTHER" id="PTHR43684:SF2">
    <property type="entry name" value="CHROMODOMAIN Y-LIKE PROTEIN 2"/>
    <property type="match status" value="1"/>
</dbReference>
<dbReference type="InterPro" id="IPR023779">
    <property type="entry name" value="Chromodomain_CS"/>
</dbReference>
<dbReference type="InterPro" id="IPR023780">
    <property type="entry name" value="Chromo_domain"/>
</dbReference>
<feature type="domain" description="Chromo" evidence="6">
    <location>
        <begin position="263"/>
        <end position="323"/>
    </location>
</feature>
<feature type="compositionally biased region" description="Basic residues" evidence="5">
    <location>
        <begin position="357"/>
        <end position="376"/>
    </location>
</feature>
<dbReference type="Ensembl" id="ENSBIXT00000008431.1">
    <property type="protein sequence ID" value="ENSBIXP00000004148.1"/>
    <property type="gene ID" value="ENSBIXG00000010503.1"/>
</dbReference>
<feature type="region of interest" description="Disordered" evidence="5">
    <location>
        <begin position="1"/>
        <end position="77"/>
    </location>
</feature>
<comment type="subunit">
    <text evidence="3">Interacts (via chromo domain) with histone H3K9me3.</text>
</comment>
<feature type="compositionally biased region" description="Basic and acidic residues" evidence="5">
    <location>
        <begin position="344"/>
        <end position="354"/>
    </location>
</feature>
<dbReference type="AlphaFoldDB" id="A0A4W2INY9"/>
<evidence type="ECO:0000256" key="2">
    <source>
        <dbReference type="ARBA" id="ARBA00023242"/>
    </source>
</evidence>
<organism evidence="7 9">
    <name type="scientific">Bos indicus x Bos taurus</name>
    <name type="common">Hybrid cattle</name>
    <dbReference type="NCBI Taxonomy" id="30522"/>
    <lineage>
        <taxon>Eukaryota</taxon>
        <taxon>Metazoa</taxon>
        <taxon>Chordata</taxon>
        <taxon>Craniata</taxon>
        <taxon>Vertebrata</taxon>
        <taxon>Euteleostomi</taxon>
        <taxon>Mammalia</taxon>
        <taxon>Eutheria</taxon>
        <taxon>Laurasiatheria</taxon>
        <taxon>Artiodactyla</taxon>
        <taxon>Ruminantia</taxon>
        <taxon>Pecora</taxon>
        <taxon>Bovidae</taxon>
        <taxon>Bovinae</taxon>
        <taxon>Bos</taxon>
    </lineage>
</organism>
<dbReference type="Ensembl" id="ENSBIXT00005054079.1">
    <property type="protein sequence ID" value="ENSBIXP00005045450.1"/>
    <property type="gene ID" value="ENSBIXG00005005167.1"/>
</dbReference>
<proteinExistence type="predicted"/>
<feature type="region of interest" description="Disordered" evidence="5">
    <location>
        <begin position="149"/>
        <end position="207"/>
    </location>
</feature>
<reference evidence="8 9" key="1">
    <citation type="submission" date="2018-11" db="EMBL/GenBank/DDBJ databases">
        <title>Haplotype-resolved cattle genomes.</title>
        <authorList>
            <person name="Low W.Y."/>
            <person name="Tearle R."/>
            <person name="Bickhart D.M."/>
            <person name="Rosen B.D."/>
            <person name="Koren S."/>
            <person name="Rhie A."/>
            <person name="Hiendleder S."/>
            <person name="Phillippy A.M."/>
            <person name="Smith T.P.L."/>
            <person name="Williams J.L."/>
        </authorList>
    </citation>
    <scope>NUCLEOTIDE SEQUENCE [LARGE SCALE GENOMIC DNA]</scope>
</reference>
<keyword evidence="2" id="KW-0539">Nucleus</keyword>
<dbReference type="Gene3D" id="2.40.50.40">
    <property type="match status" value="1"/>
</dbReference>
<dbReference type="InterPro" id="IPR014748">
    <property type="entry name" value="Enoyl-CoA_hydra_C"/>
</dbReference>
<dbReference type="Pfam" id="PF00385">
    <property type="entry name" value="Chromo"/>
    <property type="match status" value="1"/>
</dbReference>
<dbReference type="Proteomes" id="UP000314981">
    <property type="component" value="Chromosome 18"/>
</dbReference>
<accession>A0A4W2INY9</accession>
<dbReference type="SMART" id="SM00298">
    <property type="entry name" value="CHROMO"/>
    <property type="match status" value="1"/>
</dbReference>
<evidence type="ECO:0000256" key="5">
    <source>
        <dbReference type="SAM" id="MobiDB-lite"/>
    </source>
</evidence>
<dbReference type="InterPro" id="IPR016197">
    <property type="entry name" value="Chromo-like_dom_sf"/>
</dbReference>
<dbReference type="InterPro" id="IPR051053">
    <property type="entry name" value="ECH/Chromodomain_protein"/>
</dbReference>
<dbReference type="PROSITE" id="PS50013">
    <property type="entry name" value="CHROMO_2"/>
    <property type="match status" value="1"/>
</dbReference>
<dbReference type="CDD" id="cd18634">
    <property type="entry name" value="CD_CDY"/>
    <property type="match status" value="1"/>
</dbReference>
<evidence type="ECO:0000259" key="6">
    <source>
        <dbReference type="PROSITE" id="PS50013"/>
    </source>
</evidence>
<dbReference type="InterPro" id="IPR000953">
    <property type="entry name" value="Chromo/chromo_shadow_dom"/>
</dbReference>
<feature type="compositionally biased region" description="Pro residues" evidence="5">
    <location>
        <begin position="56"/>
        <end position="77"/>
    </location>
</feature>
<dbReference type="STRING" id="30522.A0A4W2INY9"/>
<protein>
    <recommendedName>
        <fullName evidence="4">Chromodomain Y-like protein 2</fullName>
    </recommendedName>
</protein>
<feature type="compositionally biased region" description="Basic and acidic residues" evidence="5">
    <location>
        <begin position="418"/>
        <end position="434"/>
    </location>
</feature>
<dbReference type="PROSITE" id="PS00598">
    <property type="entry name" value="CHROMO_1"/>
    <property type="match status" value="1"/>
</dbReference>
<evidence type="ECO:0000256" key="4">
    <source>
        <dbReference type="ARBA" id="ARBA00067127"/>
    </source>
</evidence>
<feature type="region of interest" description="Disordered" evidence="5">
    <location>
        <begin position="226"/>
        <end position="253"/>
    </location>
</feature>
<feature type="compositionally biased region" description="Low complexity" evidence="5">
    <location>
        <begin position="149"/>
        <end position="160"/>
    </location>
</feature>
<dbReference type="GO" id="GO:0005634">
    <property type="term" value="C:nucleus"/>
    <property type="evidence" value="ECO:0007669"/>
    <property type="project" value="UniProtKB-SubCell"/>
</dbReference>
<evidence type="ECO:0000313" key="9">
    <source>
        <dbReference type="Proteomes" id="UP000429181"/>
    </source>
</evidence>
<dbReference type="Pfam" id="PF00378">
    <property type="entry name" value="ECH_1"/>
    <property type="match status" value="1"/>
</dbReference>
<feature type="compositionally biased region" description="Acidic residues" evidence="5">
    <location>
        <begin position="436"/>
        <end position="447"/>
    </location>
</feature>
<dbReference type="FunFam" id="2.40.50.40:FF:000018">
    <property type="entry name" value="Chromodomain Y like 2"/>
    <property type="match status" value="1"/>
</dbReference>
<dbReference type="OMA" id="HDTERVM"/>
<evidence type="ECO:0000256" key="3">
    <source>
        <dbReference type="ARBA" id="ARBA00063797"/>
    </source>
</evidence>
<feature type="compositionally biased region" description="Low complexity" evidence="5">
    <location>
        <begin position="174"/>
        <end position="190"/>
    </location>
</feature>
<dbReference type="GO" id="GO:0003714">
    <property type="term" value="F:transcription corepressor activity"/>
    <property type="evidence" value="ECO:0007669"/>
    <property type="project" value="TreeGrafter"/>
</dbReference>
<dbReference type="CDD" id="cd06558">
    <property type="entry name" value="crotonase-like"/>
    <property type="match status" value="1"/>
</dbReference>
<gene>
    <name evidence="7" type="primary">CDYL2</name>
</gene>
<dbReference type="Proteomes" id="UP000429181">
    <property type="component" value="Chromosome 18"/>
</dbReference>
<evidence type="ECO:0000313" key="8">
    <source>
        <dbReference type="Proteomes" id="UP000314981"/>
    </source>
</evidence>
<reference evidence="7" key="2">
    <citation type="submission" date="2025-05" db="UniProtKB">
        <authorList>
            <consortium name="Ensembl"/>
        </authorList>
    </citation>
    <scope>IDENTIFICATION</scope>
</reference>
<keyword evidence="8" id="KW-1185">Reference proteome</keyword>
<name>A0A4W2INY9_BOBOX</name>
<evidence type="ECO:0000313" key="7">
    <source>
        <dbReference type="Ensembl" id="ENSBIXP00005045450.1"/>
    </source>
</evidence>
<dbReference type="InterPro" id="IPR029045">
    <property type="entry name" value="ClpP/crotonase-like_dom_sf"/>
</dbReference>
<dbReference type="Gene3D" id="3.90.226.10">
    <property type="entry name" value="2-enoyl-CoA Hydratase, Chain A, domain 1"/>
    <property type="match status" value="1"/>
</dbReference>
<feature type="compositionally biased region" description="Low complexity" evidence="5">
    <location>
        <begin position="37"/>
        <end position="55"/>
    </location>
</feature>
<dbReference type="InterPro" id="IPR001753">
    <property type="entry name" value="Enoyl-CoA_hydra/iso"/>
</dbReference>
<evidence type="ECO:0000256" key="1">
    <source>
        <dbReference type="ARBA" id="ARBA00004123"/>
    </source>
</evidence>